<keyword evidence="7" id="KW-1015">Disulfide bond</keyword>
<comment type="similarity">
    <text evidence="3">In the C-terminal section; belongs to the pectinesterase family.</text>
</comment>
<dbReference type="FunFam" id="1.20.140.40:FF:000001">
    <property type="entry name" value="Pectinesterase"/>
    <property type="match status" value="1"/>
</dbReference>
<evidence type="ECO:0000256" key="7">
    <source>
        <dbReference type="ARBA" id="ARBA00023157"/>
    </source>
</evidence>
<evidence type="ECO:0000256" key="4">
    <source>
        <dbReference type="ARBA" id="ARBA00013229"/>
    </source>
</evidence>
<dbReference type="GO" id="GO:0004857">
    <property type="term" value="F:enzyme inhibitor activity"/>
    <property type="evidence" value="ECO:0007669"/>
    <property type="project" value="InterPro"/>
</dbReference>
<dbReference type="OrthoDB" id="2019149at2759"/>
<dbReference type="GO" id="GO:0042545">
    <property type="term" value="P:cell wall modification"/>
    <property type="evidence" value="ECO:0007669"/>
    <property type="project" value="InterPro"/>
</dbReference>
<dbReference type="AlphaFoldDB" id="A0A8X8AM12"/>
<dbReference type="EC" id="3.1.1.11" evidence="4"/>
<name>A0A8X8AM12_POPTO</name>
<evidence type="ECO:0000313" key="12">
    <source>
        <dbReference type="EMBL" id="KAG6789092.1"/>
    </source>
</evidence>
<organism evidence="12 13">
    <name type="scientific">Populus tomentosa</name>
    <name type="common">Chinese white poplar</name>
    <dbReference type="NCBI Taxonomy" id="118781"/>
    <lineage>
        <taxon>Eukaryota</taxon>
        <taxon>Viridiplantae</taxon>
        <taxon>Streptophyta</taxon>
        <taxon>Embryophyta</taxon>
        <taxon>Tracheophyta</taxon>
        <taxon>Spermatophyta</taxon>
        <taxon>Magnoliopsida</taxon>
        <taxon>eudicotyledons</taxon>
        <taxon>Gunneridae</taxon>
        <taxon>Pentapetalae</taxon>
        <taxon>rosids</taxon>
        <taxon>fabids</taxon>
        <taxon>Malpighiales</taxon>
        <taxon>Salicaceae</taxon>
        <taxon>Saliceae</taxon>
        <taxon>Populus</taxon>
    </lineage>
</organism>
<comment type="pathway">
    <text evidence="1">Glycan metabolism; pectin degradation; 2-dehydro-3-deoxy-D-gluconate from pectin: step 1/5.</text>
</comment>
<sequence length="561" mass="61509">MQKMLGKLVVTGISLILVVGVIIGVVATVQRSGGSVEHTESLSPQMKAVSTLCQPTYYKEACTNTLSAVNSTDPKELIKGGILAISDSLKKSSNLTDDLVVKNNSDEPRAKMALNDCKELLQDASERLQDTLSKVGGIDLQSLSDHADDYRTWLSSIIAYQEMCLDGFEENSPLKAQVQNSTDHGSQLTDNVLNILAGLSQVLGSLGFKFNAPSTSRRLLQADGYPTWMSAADRKLLASRGNGGARPNAVVAHDGSGKFKTINAALAAYPKGLRGRYVIYVKAGIYREYVTVTKDKPNVFIYGDGARRTIVAGNKNFAKDGIGTWKTATFIVEADGFIAKNMGFSNTAGPDGHQAVAIRVNSDMSAFYNCRLDGYQDTLCYQAGRQFYRNCVLSGTVDFLFGYGSVVIQNSMIVVRRPNPSQFNTVTADGRKERGQPGGIVIHNCRIVPEQKLVPVRFNIKTYLGRPWKAFSRTVVMETQLADFIQPDGWAPWSGNQFLDTLYYAEYANTGPGAATKRRVRWKTLHFLRRNEALQFTAGAFLRGGQWIRHTGVPALLGLRR</sequence>
<dbReference type="GO" id="GO:0030599">
    <property type="term" value="F:pectinesterase activity"/>
    <property type="evidence" value="ECO:0007669"/>
    <property type="project" value="UniProtKB-EC"/>
</dbReference>
<evidence type="ECO:0000256" key="3">
    <source>
        <dbReference type="ARBA" id="ARBA00007786"/>
    </source>
</evidence>
<keyword evidence="13" id="KW-1185">Reference proteome</keyword>
<keyword evidence="5" id="KW-0378">Hydrolase</keyword>
<accession>A0A8X8AM12</accession>
<dbReference type="InterPro" id="IPR000070">
    <property type="entry name" value="Pectinesterase_cat"/>
</dbReference>
<protein>
    <recommendedName>
        <fullName evidence="4">pectinesterase</fullName>
        <ecNumber evidence="4">3.1.1.11</ecNumber>
    </recommendedName>
</protein>
<evidence type="ECO:0000256" key="2">
    <source>
        <dbReference type="ARBA" id="ARBA00006027"/>
    </source>
</evidence>
<dbReference type="FunFam" id="2.160.20.10:FF:000001">
    <property type="entry name" value="Pectinesterase"/>
    <property type="match status" value="1"/>
</dbReference>
<keyword evidence="8" id="KW-0325">Glycoprotein</keyword>
<feature type="domain" description="Pectinesterase inhibitor" evidence="11">
    <location>
        <begin position="44"/>
        <end position="195"/>
    </location>
</feature>
<dbReference type="InterPro" id="IPR006501">
    <property type="entry name" value="Pectinesterase_inhib_dom"/>
</dbReference>
<keyword evidence="6" id="KW-0063">Aspartyl esterase</keyword>
<gene>
    <name evidence="12" type="ORF">POTOM_005178</name>
</gene>
<evidence type="ECO:0000256" key="6">
    <source>
        <dbReference type="ARBA" id="ARBA00023085"/>
    </source>
</evidence>
<proteinExistence type="inferred from homology"/>
<dbReference type="Pfam" id="PF04043">
    <property type="entry name" value="PMEI"/>
    <property type="match status" value="1"/>
</dbReference>
<dbReference type="PANTHER" id="PTHR31707">
    <property type="entry name" value="PECTINESTERASE"/>
    <property type="match status" value="1"/>
</dbReference>
<evidence type="ECO:0000256" key="5">
    <source>
        <dbReference type="ARBA" id="ARBA00022801"/>
    </source>
</evidence>
<evidence type="ECO:0000259" key="11">
    <source>
        <dbReference type="SMART" id="SM00856"/>
    </source>
</evidence>
<dbReference type="CDD" id="cd15798">
    <property type="entry name" value="PMEI-like_3"/>
    <property type="match status" value="1"/>
</dbReference>
<dbReference type="Pfam" id="PF01095">
    <property type="entry name" value="Pectinesterase"/>
    <property type="match status" value="1"/>
</dbReference>
<evidence type="ECO:0000256" key="8">
    <source>
        <dbReference type="ARBA" id="ARBA00023180"/>
    </source>
</evidence>
<dbReference type="Proteomes" id="UP000886885">
    <property type="component" value="Chromosome 1D"/>
</dbReference>
<evidence type="ECO:0000256" key="9">
    <source>
        <dbReference type="ARBA" id="ARBA00047928"/>
    </source>
</evidence>
<evidence type="ECO:0000256" key="1">
    <source>
        <dbReference type="ARBA" id="ARBA00005184"/>
    </source>
</evidence>
<reference evidence="12" key="1">
    <citation type="journal article" date="2020" name="bioRxiv">
        <title>Hybrid origin of Populus tomentosa Carr. identified through genome sequencing and phylogenomic analysis.</title>
        <authorList>
            <person name="An X."/>
            <person name="Gao K."/>
            <person name="Chen Z."/>
            <person name="Li J."/>
            <person name="Yang X."/>
            <person name="Yang X."/>
            <person name="Zhou J."/>
            <person name="Guo T."/>
            <person name="Zhao T."/>
            <person name="Huang S."/>
            <person name="Miao D."/>
            <person name="Khan W.U."/>
            <person name="Rao P."/>
            <person name="Ye M."/>
            <person name="Lei B."/>
            <person name="Liao W."/>
            <person name="Wang J."/>
            <person name="Ji L."/>
            <person name="Li Y."/>
            <person name="Guo B."/>
            <person name="Mustafa N.S."/>
            <person name="Li S."/>
            <person name="Yun Q."/>
            <person name="Keller S.R."/>
            <person name="Mao J."/>
            <person name="Zhang R."/>
            <person name="Strauss S.H."/>
        </authorList>
    </citation>
    <scope>NUCLEOTIDE SEQUENCE</scope>
    <source>
        <strain evidence="12">GM15</strain>
        <tissue evidence="12">Leaf</tissue>
    </source>
</reference>
<comment type="function">
    <text evidence="10">Acts in the modification of cell walls via demethylesterification of cell wall pectin.</text>
</comment>
<dbReference type="NCBIfam" id="TIGR01614">
    <property type="entry name" value="PME_inhib"/>
    <property type="match status" value="1"/>
</dbReference>
<comment type="catalytic activity">
    <reaction evidence="9">
        <text>[(1-&gt;4)-alpha-D-galacturonosyl methyl ester](n) + n H2O = [(1-&gt;4)-alpha-D-galacturonosyl](n) + n methanol + n H(+)</text>
        <dbReference type="Rhea" id="RHEA:22380"/>
        <dbReference type="Rhea" id="RHEA-COMP:14570"/>
        <dbReference type="Rhea" id="RHEA-COMP:14573"/>
        <dbReference type="ChEBI" id="CHEBI:15377"/>
        <dbReference type="ChEBI" id="CHEBI:15378"/>
        <dbReference type="ChEBI" id="CHEBI:17790"/>
        <dbReference type="ChEBI" id="CHEBI:140522"/>
        <dbReference type="ChEBI" id="CHEBI:140523"/>
        <dbReference type="EC" id="3.1.1.11"/>
    </reaction>
</comment>
<dbReference type="SMART" id="SM00856">
    <property type="entry name" value="PMEI"/>
    <property type="match status" value="1"/>
</dbReference>
<comment type="similarity">
    <text evidence="2">In the N-terminal section; belongs to the PMEI family.</text>
</comment>
<evidence type="ECO:0000313" key="13">
    <source>
        <dbReference type="Proteomes" id="UP000886885"/>
    </source>
</evidence>
<evidence type="ECO:0000256" key="10">
    <source>
        <dbReference type="ARBA" id="ARBA00057335"/>
    </source>
</evidence>
<comment type="caution">
    <text evidence="12">The sequence shown here is derived from an EMBL/GenBank/DDBJ whole genome shotgun (WGS) entry which is preliminary data.</text>
</comment>
<dbReference type="EMBL" id="JAAWWB010000002">
    <property type="protein sequence ID" value="KAG6789092.1"/>
    <property type="molecule type" value="Genomic_DNA"/>
</dbReference>